<evidence type="ECO:0000313" key="2">
    <source>
        <dbReference type="Proteomes" id="UP000054563"/>
    </source>
</evidence>
<gene>
    <name evidence="1" type="ORF">CIHG_05538</name>
</gene>
<accession>A0A0J8RUN3</accession>
<proteinExistence type="predicted"/>
<dbReference type="Proteomes" id="UP000054563">
    <property type="component" value="Unassembled WGS sequence"/>
</dbReference>
<protein>
    <submittedName>
        <fullName evidence="1">Uncharacterized protein</fullName>
    </submittedName>
</protein>
<dbReference type="VEuPathDB" id="FungiDB:CIHG_05538"/>
<organism evidence="1 2">
    <name type="scientific">Coccidioides immitis H538.4</name>
    <dbReference type="NCBI Taxonomy" id="396776"/>
    <lineage>
        <taxon>Eukaryota</taxon>
        <taxon>Fungi</taxon>
        <taxon>Dikarya</taxon>
        <taxon>Ascomycota</taxon>
        <taxon>Pezizomycotina</taxon>
        <taxon>Eurotiomycetes</taxon>
        <taxon>Eurotiomycetidae</taxon>
        <taxon>Onygenales</taxon>
        <taxon>Onygenaceae</taxon>
        <taxon>Coccidioides</taxon>
    </lineage>
</organism>
<reference evidence="2" key="1">
    <citation type="journal article" date="2010" name="Genome Res.">
        <title>Population genomic sequencing of Coccidioides fungi reveals recent hybridization and transposon control.</title>
        <authorList>
            <person name="Neafsey D.E."/>
            <person name="Barker B.M."/>
            <person name="Sharpton T.J."/>
            <person name="Stajich J.E."/>
            <person name="Park D.J."/>
            <person name="Whiston E."/>
            <person name="Hung C.-Y."/>
            <person name="McMahan C."/>
            <person name="White J."/>
            <person name="Sykes S."/>
            <person name="Heiman D."/>
            <person name="Young S."/>
            <person name="Zeng Q."/>
            <person name="Abouelleil A."/>
            <person name="Aftuck L."/>
            <person name="Bessette D."/>
            <person name="Brown A."/>
            <person name="FitzGerald M."/>
            <person name="Lui A."/>
            <person name="Macdonald J.P."/>
            <person name="Priest M."/>
            <person name="Orbach M.J."/>
            <person name="Galgiani J.N."/>
            <person name="Kirkland T.N."/>
            <person name="Cole G.T."/>
            <person name="Birren B.W."/>
            <person name="Henn M.R."/>
            <person name="Taylor J.W."/>
            <person name="Rounsley S.D."/>
        </authorList>
    </citation>
    <scope>NUCLEOTIDE SEQUENCE [LARGE SCALE GENOMIC DNA]</scope>
    <source>
        <strain evidence="2">H538.4</strain>
    </source>
</reference>
<dbReference type="AlphaFoldDB" id="A0A0J8RUN3"/>
<sequence>MAFTKAISDLVENVSAEPTDKYRHYFHPESSQVDGRRYSVLQIKNSEGGLPGSTEHIVLQESVGDRLLTFVLFFSLFGADCGFLSEGWMSPIQRPPISAHFVRFSRFREVVNTSGESQYSQFGSNSVQRPLSSECVYVLHTYIRLSSLPTARMKENCQTIIAVDVQLPLSYHPTTRSNESYPHGITYAMDLDESIHCAFQPLNAAGRATGLTLHSHLSPEFQSTYNRELFAIGAQNPWKMTWIEAYENTRDLQFWQVYPTAKMAWFANAKAMRRKGRKKEEYIYTTSPAISLSFYIDNYWSHSTSPDAIKDSETIGKFPFKTKL</sequence>
<name>A0A0J8RUN3_COCIT</name>
<evidence type="ECO:0000313" key="1">
    <source>
        <dbReference type="EMBL" id="KMU87769.1"/>
    </source>
</evidence>
<dbReference type="EMBL" id="DS017000">
    <property type="protein sequence ID" value="KMU87769.1"/>
    <property type="molecule type" value="Genomic_DNA"/>
</dbReference>